<evidence type="ECO:0000313" key="4">
    <source>
        <dbReference type="Proteomes" id="UP000202440"/>
    </source>
</evidence>
<dbReference type="GO" id="GO:0016740">
    <property type="term" value="F:transferase activity"/>
    <property type="evidence" value="ECO:0007669"/>
    <property type="project" value="UniProtKB-KW"/>
</dbReference>
<dbReference type="PANTHER" id="PTHR43031">
    <property type="entry name" value="FAD-DEPENDENT OXIDOREDUCTASE"/>
    <property type="match status" value="1"/>
</dbReference>
<keyword evidence="1" id="KW-1133">Transmembrane helix</keyword>
<name>A0A222FNR8_9GAMM</name>
<sequence length="137" mass="15287">MAQLFEFIGNHWWLVGLWAAFLLALFWDNNQRNGAKVSVAEATVLINKQDAVVVDIRDKKEFSEGHLANAVNIPYSSLASRLGELNPHKDKPLILVCKTGQTVSMAGKMLREKGFNAVRLHGGMMEWTGQNLPVVKK</sequence>
<dbReference type="InterPro" id="IPR050229">
    <property type="entry name" value="GlpE_sulfurtransferase"/>
</dbReference>
<keyword evidence="1" id="KW-0472">Membrane</keyword>
<dbReference type="KEGG" id="bsan:CHH28_19265"/>
<dbReference type="CDD" id="cd00158">
    <property type="entry name" value="RHOD"/>
    <property type="match status" value="1"/>
</dbReference>
<keyword evidence="4" id="KW-1185">Reference proteome</keyword>
<dbReference type="InterPro" id="IPR001763">
    <property type="entry name" value="Rhodanese-like_dom"/>
</dbReference>
<dbReference type="RefSeq" id="WP_094061836.1">
    <property type="nucleotide sequence ID" value="NZ_CP022530.1"/>
</dbReference>
<dbReference type="PANTHER" id="PTHR43031:SF18">
    <property type="entry name" value="RHODANESE-RELATED SULFURTRANSFERASES"/>
    <property type="match status" value="1"/>
</dbReference>
<dbReference type="SUPFAM" id="SSF52821">
    <property type="entry name" value="Rhodanese/Cell cycle control phosphatase"/>
    <property type="match status" value="1"/>
</dbReference>
<dbReference type="Pfam" id="PF00581">
    <property type="entry name" value="Rhodanese"/>
    <property type="match status" value="1"/>
</dbReference>
<gene>
    <name evidence="3" type="ORF">CHH28_19265</name>
</gene>
<dbReference type="InterPro" id="IPR036873">
    <property type="entry name" value="Rhodanese-like_dom_sf"/>
</dbReference>
<dbReference type="Gene3D" id="3.40.250.10">
    <property type="entry name" value="Rhodanese-like domain"/>
    <property type="match status" value="1"/>
</dbReference>
<dbReference type="OrthoDB" id="9808735at2"/>
<organism evidence="3 4">
    <name type="scientific">Bacterioplanes sanyensis</name>
    <dbReference type="NCBI Taxonomy" id="1249553"/>
    <lineage>
        <taxon>Bacteria</taxon>
        <taxon>Pseudomonadati</taxon>
        <taxon>Pseudomonadota</taxon>
        <taxon>Gammaproteobacteria</taxon>
        <taxon>Oceanospirillales</taxon>
        <taxon>Oceanospirillaceae</taxon>
        <taxon>Bacterioplanes</taxon>
    </lineage>
</organism>
<dbReference type="AlphaFoldDB" id="A0A222FNR8"/>
<evidence type="ECO:0000313" key="3">
    <source>
        <dbReference type="EMBL" id="ASP40675.1"/>
    </source>
</evidence>
<protein>
    <submittedName>
        <fullName evidence="3">Sulfurtransferase</fullName>
    </submittedName>
</protein>
<feature type="transmembrane region" description="Helical" evidence="1">
    <location>
        <begin position="12"/>
        <end position="28"/>
    </location>
</feature>
<dbReference type="Proteomes" id="UP000202440">
    <property type="component" value="Chromosome"/>
</dbReference>
<dbReference type="SMART" id="SM00450">
    <property type="entry name" value="RHOD"/>
    <property type="match status" value="1"/>
</dbReference>
<accession>A0A222FNR8</accession>
<proteinExistence type="predicted"/>
<feature type="domain" description="Rhodanese" evidence="2">
    <location>
        <begin position="47"/>
        <end position="136"/>
    </location>
</feature>
<dbReference type="PROSITE" id="PS50206">
    <property type="entry name" value="RHODANESE_3"/>
    <property type="match status" value="1"/>
</dbReference>
<evidence type="ECO:0000259" key="2">
    <source>
        <dbReference type="PROSITE" id="PS50206"/>
    </source>
</evidence>
<evidence type="ECO:0000256" key="1">
    <source>
        <dbReference type="SAM" id="Phobius"/>
    </source>
</evidence>
<keyword evidence="1" id="KW-0812">Transmembrane</keyword>
<keyword evidence="3" id="KW-0808">Transferase</keyword>
<dbReference type="EMBL" id="CP022530">
    <property type="protein sequence ID" value="ASP40675.1"/>
    <property type="molecule type" value="Genomic_DNA"/>
</dbReference>
<reference evidence="3 4" key="1">
    <citation type="submission" date="2017-07" db="EMBL/GenBank/DDBJ databases">
        <title>Annotated genome sequence of Bacterioplanes sanyensis isolated from Red Sea.</title>
        <authorList>
            <person name="Rehman Z.U."/>
        </authorList>
    </citation>
    <scope>NUCLEOTIDE SEQUENCE [LARGE SCALE GENOMIC DNA]</scope>
    <source>
        <strain evidence="3 4">NV9</strain>
    </source>
</reference>